<feature type="transmembrane region" description="Helical" evidence="5">
    <location>
        <begin position="117"/>
        <end position="138"/>
    </location>
</feature>
<keyword evidence="2 5" id="KW-0812">Transmembrane</keyword>
<name>A0A432XW06_9GAMM</name>
<dbReference type="InterPro" id="IPR023352">
    <property type="entry name" value="MAPEG-like_dom_sf"/>
</dbReference>
<gene>
    <name evidence="6" type="ORF">CWI69_07780</name>
</gene>
<dbReference type="Gene3D" id="1.20.120.550">
    <property type="entry name" value="Membrane associated eicosanoid/glutathione metabolism-like domain"/>
    <property type="match status" value="1"/>
</dbReference>
<evidence type="ECO:0000256" key="5">
    <source>
        <dbReference type="SAM" id="Phobius"/>
    </source>
</evidence>
<accession>A0A432XW06</accession>
<dbReference type="Pfam" id="PF01124">
    <property type="entry name" value="MAPEG"/>
    <property type="match status" value="1"/>
</dbReference>
<dbReference type="SUPFAM" id="SSF161084">
    <property type="entry name" value="MAPEG domain-like"/>
    <property type="match status" value="1"/>
</dbReference>
<dbReference type="RefSeq" id="WP_126763499.1">
    <property type="nucleotide sequence ID" value="NZ_JBHLTZ010000012.1"/>
</dbReference>
<evidence type="ECO:0000313" key="6">
    <source>
        <dbReference type="EMBL" id="RUO52925.1"/>
    </source>
</evidence>
<feature type="transmembrane region" description="Helical" evidence="5">
    <location>
        <begin position="61"/>
        <end position="79"/>
    </location>
</feature>
<keyword evidence="7" id="KW-1185">Reference proteome</keyword>
<dbReference type="InterPro" id="IPR001129">
    <property type="entry name" value="Membr-assoc_MAPEG"/>
</dbReference>
<dbReference type="Proteomes" id="UP000287198">
    <property type="component" value="Unassembled WGS sequence"/>
</dbReference>
<reference evidence="7" key="1">
    <citation type="journal article" date="2018" name="Front. Microbiol.">
        <title>Genome-Based Analysis Reveals the Taxonomy and Diversity of the Family Idiomarinaceae.</title>
        <authorList>
            <person name="Liu Y."/>
            <person name="Lai Q."/>
            <person name="Shao Z."/>
        </authorList>
    </citation>
    <scope>NUCLEOTIDE SEQUENCE [LARGE SCALE GENOMIC DNA]</scope>
    <source>
        <strain evidence="7">BH195</strain>
    </source>
</reference>
<dbReference type="PANTHER" id="PTHR35371:SF1">
    <property type="entry name" value="BLR7753 PROTEIN"/>
    <property type="match status" value="1"/>
</dbReference>
<comment type="caution">
    <text evidence="6">The sequence shown here is derived from an EMBL/GenBank/DDBJ whole genome shotgun (WGS) entry which is preliminary data.</text>
</comment>
<dbReference type="AlphaFoldDB" id="A0A432XW06"/>
<feature type="transmembrane region" description="Helical" evidence="5">
    <location>
        <begin position="6"/>
        <end position="28"/>
    </location>
</feature>
<dbReference type="OrthoDB" id="5880499at2"/>
<evidence type="ECO:0000256" key="2">
    <source>
        <dbReference type="ARBA" id="ARBA00022692"/>
    </source>
</evidence>
<evidence type="ECO:0000256" key="3">
    <source>
        <dbReference type="ARBA" id="ARBA00022989"/>
    </source>
</evidence>
<dbReference type="GO" id="GO:0016020">
    <property type="term" value="C:membrane"/>
    <property type="evidence" value="ECO:0007669"/>
    <property type="project" value="UniProtKB-SubCell"/>
</dbReference>
<evidence type="ECO:0000256" key="1">
    <source>
        <dbReference type="ARBA" id="ARBA00004370"/>
    </source>
</evidence>
<keyword evidence="3 5" id="KW-1133">Transmembrane helix</keyword>
<protein>
    <recommendedName>
        <fullName evidence="8">MAPEG family protein</fullName>
    </recommendedName>
</protein>
<dbReference type="EMBL" id="PIPW01000002">
    <property type="protein sequence ID" value="RUO52925.1"/>
    <property type="molecule type" value="Genomic_DNA"/>
</dbReference>
<sequence>MQAQTLVFTGVWIIIATWVVQWAVAAAVKAKQPGAIPGKVPKDLSHDSLVFRCHRTFMNSIENVPMFLATVFLGVFLGLESDWFGYWVMLFAIARILHMVLYYAIATEKNPSPRSWFFTLGAIANIAILVQCAMQLWAA</sequence>
<evidence type="ECO:0000256" key="4">
    <source>
        <dbReference type="ARBA" id="ARBA00023136"/>
    </source>
</evidence>
<keyword evidence="4 5" id="KW-0472">Membrane</keyword>
<evidence type="ECO:0008006" key="8">
    <source>
        <dbReference type="Google" id="ProtNLM"/>
    </source>
</evidence>
<organism evidence="6 7">
    <name type="scientific">Pseudidiomarina halophila</name>
    <dbReference type="NCBI Taxonomy" id="1449799"/>
    <lineage>
        <taxon>Bacteria</taxon>
        <taxon>Pseudomonadati</taxon>
        <taxon>Pseudomonadota</taxon>
        <taxon>Gammaproteobacteria</taxon>
        <taxon>Alteromonadales</taxon>
        <taxon>Idiomarinaceae</taxon>
        <taxon>Pseudidiomarina</taxon>
    </lineage>
</organism>
<evidence type="ECO:0000313" key="7">
    <source>
        <dbReference type="Proteomes" id="UP000287198"/>
    </source>
</evidence>
<feature type="transmembrane region" description="Helical" evidence="5">
    <location>
        <begin position="85"/>
        <end position="105"/>
    </location>
</feature>
<proteinExistence type="predicted"/>
<comment type="subcellular location">
    <subcellularLocation>
        <location evidence="1">Membrane</location>
    </subcellularLocation>
</comment>
<dbReference type="PANTHER" id="PTHR35371">
    <property type="entry name" value="INNER MEMBRANE PROTEIN"/>
    <property type="match status" value="1"/>
</dbReference>